<reference evidence="3 4" key="1">
    <citation type="submission" date="2014-04" db="EMBL/GenBank/DDBJ databases">
        <title>Transcriptional profiles of Haloferax mediterranei on the basis of nitrogen availability.</title>
        <authorList>
            <person name="Bautista V."/>
        </authorList>
    </citation>
    <scope>NUCLEOTIDE SEQUENCE [LARGE SCALE GENOMIC DNA]</scope>
    <source>
        <strain evidence="4">ATCC 33500 / DSM 1411 / JCM 8866 / NBRC 14739 / NCIMB 2177 / R-4</strain>
        <plasmid evidence="4">Plasmid HMPLAS1</plasmid>
    </source>
</reference>
<keyword evidence="1" id="KW-1133">Transmembrane helix</keyword>
<proteinExistence type="predicted"/>
<dbReference type="AlphaFoldDB" id="A0A059TRA5"/>
<dbReference type="Pfam" id="PF02308">
    <property type="entry name" value="MgtC"/>
    <property type="match status" value="1"/>
</dbReference>
<keyword evidence="1" id="KW-0812">Transmembrane</keyword>
<evidence type="ECO:0000259" key="2">
    <source>
        <dbReference type="Pfam" id="PF02308"/>
    </source>
</evidence>
<feature type="transmembrane region" description="Helical" evidence="1">
    <location>
        <begin position="48"/>
        <end position="72"/>
    </location>
</feature>
<gene>
    <name evidence="3" type="ORF">BM92_15540</name>
</gene>
<evidence type="ECO:0000313" key="4">
    <source>
        <dbReference type="Proteomes" id="UP000027075"/>
    </source>
</evidence>
<name>A0A059TRA5_HALMT</name>
<organism evidence="3 4">
    <name type="scientific">Haloferax mediterranei (strain ATCC 33500 / DSM 1411 / JCM 8866 / NBRC 14739 / NCIMB 2177 / R-4)</name>
    <name type="common">Halobacterium mediterranei</name>
    <dbReference type="NCBI Taxonomy" id="523841"/>
    <lineage>
        <taxon>Archaea</taxon>
        <taxon>Methanobacteriati</taxon>
        <taxon>Methanobacteriota</taxon>
        <taxon>Stenosarchaea group</taxon>
        <taxon>Halobacteria</taxon>
        <taxon>Halobacteriales</taxon>
        <taxon>Haloferacaceae</taxon>
        <taxon>Haloferax</taxon>
    </lineage>
</organism>
<keyword evidence="3" id="KW-0614">Plasmid</keyword>
<feature type="domain" description="MgtC/SapB/SrpB/YhiD N-terminal" evidence="2">
    <location>
        <begin position="18"/>
        <end position="95"/>
    </location>
</feature>
<sequence>MVDPATDSLLVLVFRVSIAFGIGALIGLEREQSESGGTFAGSRTFPLFGLVGALVQAFFPAMLPIVVIALVIPLTVAYGGKVWTEHDIGLTTLTAAL</sequence>
<accession>A0A059TRA5</accession>
<evidence type="ECO:0000256" key="1">
    <source>
        <dbReference type="SAM" id="Phobius"/>
    </source>
</evidence>
<dbReference type="InterPro" id="IPR049177">
    <property type="entry name" value="MgtC_SapB_SrpB_YhiD_N"/>
</dbReference>
<evidence type="ECO:0000313" key="3">
    <source>
        <dbReference type="EMBL" id="AHZ24340.1"/>
    </source>
</evidence>
<dbReference type="Proteomes" id="UP000027075">
    <property type="component" value="Plasmid HMPLAS1"/>
</dbReference>
<keyword evidence="1" id="KW-0472">Membrane</keyword>
<feature type="transmembrane region" description="Helical" evidence="1">
    <location>
        <begin position="9"/>
        <end position="28"/>
    </location>
</feature>
<dbReference type="EMBL" id="CP007554">
    <property type="protein sequence ID" value="AHZ24340.1"/>
    <property type="molecule type" value="Genomic_DNA"/>
</dbReference>
<geneLocation type="plasmid" evidence="3 4">
    <name>HMPLAS1</name>
</geneLocation>
<protein>
    <recommendedName>
        <fullName evidence="2">MgtC/SapB/SrpB/YhiD N-terminal domain-containing protein</fullName>
    </recommendedName>
</protein>